<dbReference type="PANTHER" id="PTHR43591">
    <property type="entry name" value="METHYLTRANSFERASE"/>
    <property type="match status" value="1"/>
</dbReference>
<dbReference type="PROSITE" id="PS51608">
    <property type="entry name" value="SAM_MT_UBIE"/>
    <property type="match status" value="1"/>
</dbReference>
<reference evidence="6" key="1">
    <citation type="journal article" date="2021" name="PeerJ">
        <title>Extensive microbial diversity within the chicken gut microbiome revealed by metagenomics and culture.</title>
        <authorList>
            <person name="Gilroy R."/>
            <person name="Ravi A."/>
            <person name="Getino M."/>
            <person name="Pursley I."/>
            <person name="Horton D.L."/>
            <person name="Alikhan N.F."/>
            <person name="Baker D."/>
            <person name="Gharbi K."/>
            <person name="Hall N."/>
            <person name="Watson M."/>
            <person name="Adriaenssens E.M."/>
            <person name="Foster-Nyarko E."/>
            <person name="Jarju S."/>
            <person name="Secka A."/>
            <person name="Antonio M."/>
            <person name="Oren A."/>
            <person name="Chaudhuri R.R."/>
            <person name="La Ragione R."/>
            <person name="Hildebrand F."/>
            <person name="Pallen M.J."/>
        </authorList>
    </citation>
    <scope>NUCLEOTIDE SEQUENCE</scope>
    <source>
        <strain evidence="6">G3-2149</strain>
    </source>
</reference>
<evidence type="ECO:0000256" key="1">
    <source>
        <dbReference type="ARBA" id="ARBA00022428"/>
    </source>
</evidence>
<dbReference type="InterPro" id="IPR029063">
    <property type="entry name" value="SAM-dependent_MTases_sf"/>
</dbReference>
<dbReference type="AlphaFoldDB" id="A0A9E2L5V6"/>
<dbReference type="InterPro" id="IPR023576">
    <property type="entry name" value="UbiE/COQ5_MeTrFase_CS"/>
</dbReference>
<dbReference type="Pfam" id="PF01209">
    <property type="entry name" value="Ubie_methyltran"/>
    <property type="match status" value="1"/>
</dbReference>
<feature type="binding site" evidence="5">
    <location>
        <position position="89"/>
    </location>
    <ligand>
        <name>S-adenosyl-L-methionine</name>
        <dbReference type="ChEBI" id="CHEBI:59789"/>
    </ligand>
</feature>
<dbReference type="EC" id="2.1.1.163" evidence="5"/>
<proteinExistence type="inferred from homology"/>
<dbReference type="Gene3D" id="3.40.50.150">
    <property type="entry name" value="Vaccinia Virus protein VP39"/>
    <property type="match status" value="1"/>
</dbReference>
<comment type="similarity">
    <text evidence="5">Belongs to the class I-like SAM-binding methyltransferase superfamily. MenG/UbiE family.</text>
</comment>
<dbReference type="PANTHER" id="PTHR43591:SF24">
    <property type="entry name" value="2-METHOXY-6-POLYPRENYL-1,4-BENZOQUINOL METHYLASE, MITOCHONDRIAL"/>
    <property type="match status" value="1"/>
</dbReference>
<dbReference type="HAMAP" id="MF_01813">
    <property type="entry name" value="MenG_UbiE_methyltr"/>
    <property type="match status" value="1"/>
</dbReference>
<dbReference type="CDD" id="cd02440">
    <property type="entry name" value="AdoMet_MTases"/>
    <property type="match status" value="1"/>
</dbReference>
<feature type="binding site" evidence="5">
    <location>
        <position position="69"/>
    </location>
    <ligand>
        <name>S-adenosyl-L-methionine</name>
        <dbReference type="ChEBI" id="CHEBI:59789"/>
    </ligand>
</feature>
<protein>
    <recommendedName>
        <fullName evidence="5">Demethylmenaquinone methyltransferase</fullName>
        <ecNumber evidence="5">2.1.1.163</ecNumber>
    </recommendedName>
</protein>
<dbReference type="PROSITE" id="PS01183">
    <property type="entry name" value="UBIE_1"/>
    <property type="match status" value="1"/>
</dbReference>
<dbReference type="EMBL" id="JAHLFU010000014">
    <property type="protein sequence ID" value="MBU3852328.1"/>
    <property type="molecule type" value="Genomic_DNA"/>
</dbReference>
<dbReference type="GO" id="GO:0009234">
    <property type="term" value="P:menaquinone biosynthetic process"/>
    <property type="evidence" value="ECO:0007669"/>
    <property type="project" value="UniProtKB-UniRule"/>
</dbReference>
<evidence type="ECO:0000256" key="2">
    <source>
        <dbReference type="ARBA" id="ARBA00022603"/>
    </source>
</evidence>
<dbReference type="InterPro" id="IPR004033">
    <property type="entry name" value="UbiE/COQ5_MeTrFase"/>
</dbReference>
<dbReference type="GO" id="GO:0043770">
    <property type="term" value="F:demethylmenaquinone methyltransferase activity"/>
    <property type="evidence" value="ECO:0007669"/>
    <property type="project" value="UniProtKB-UniRule"/>
</dbReference>
<comment type="pathway">
    <text evidence="5">Quinol/quinone metabolism; menaquinone biosynthesis; menaquinol from 1,4-dihydroxy-2-naphthoate: step 2/2.</text>
</comment>
<keyword evidence="4 5" id="KW-0949">S-adenosyl-L-methionine</keyword>
<evidence type="ECO:0000256" key="5">
    <source>
        <dbReference type="HAMAP-Rule" id="MF_01813"/>
    </source>
</evidence>
<gene>
    <name evidence="6" type="primary">ubiE</name>
    <name evidence="5" type="synonym">menG</name>
    <name evidence="6" type="ORF">H9789_00590</name>
</gene>
<comment type="caution">
    <text evidence="6">The sequence shown here is derived from an EMBL/GenBank/DDBJ whole genome shotgun (WGS) entry which is preliminary data.</text>
</comment>
<keyword evidence="2 5" id="KW-0489">Methyltransferase</keyword>
<dbReference type="Proteomes" id="UP000823865">
    <property type="component" value="Unassembled WGS sequence"/>
</dbReference>
<feature type="binding site" evidence="5">
    <location>
        <begin position="117"/>
        <end position="118"/>
    </location>
    <ligand>
        <name>S-adenosyl-L-methionine</name>
        <dbReference type="ChEBI" id="CHEBI:59789"/>
    </ligand>
</feature>
<name>A0A9E2L5V6_9BACT</name>
<organism evidence="6 7">
    <name type="scientific">Candidatus Paraprevotella stercoravium</name>
    <dbReference type="NCBI Taxonomy" id="2838725"/>
    <lineage>
        <taxon>Bacteria</taxon>
        <taxon>Pseudomonadati</taxon>
        <taxon>Bacteroidota</taxon>
        <taxon>Bacteroidia</taxon>
        <taxon>Bacteroidales</taxon>
        <taxon>Prevotellaceae</taxon>
        <taxon>Paraprevotella</taxon>
    </lineage>
</organism>
<comment type="catalytic activity">
    <reaction evidence="5">
        <text>a 2-demethylmenaquinol + S-adenosyl-L-methionine = a menaquinol + S-adenosyl-L-homocysteine + H(+)</text>
        <dbReference type="Rhea" id="RHEA:42640"/>
        <dbReference type="Rhea" id="RHEA-COMP:9539"/>
        <dbReference type="Rhea" id="RHEA-COMP:9563"/>
        <dbReference type="ChEBI" id="CHEBI:15378"/>
        <dbReference type="ChEBI" id="CHEBI:18151"/>
        <dbReference type="ChEBI" id="CHEBI:55437"/>
        <dbReference type="ChEBI" id="CHEBI:57856"/>
        <dbReference type="ChEBI" id="CHEBI:59789"/>
        <dbReference type="EC" id="2.1.1.163"/>
    </reaction>
</comment>
<keyword evidence="3 5" id="KW-0808">Transferase</keyword>
<evidence type="ECO:0000313" key="6">
    <source>
        <dbReference type="EMBL" id="MBU3852328.1"/>
    </source>
</evidence>
<dbReference type="GO" id="GO:0032259">
    <property type="term" value="P:methylation"/>
    <property type="evidence" value="ECO:0007669"/>
    <property type="project" value="UniProtKB-KW"/>
</dbReference>
<dbReference type="NCBIfam" id="NF001244">
    <property type="entry name" value="PRK00216.1-5"/>
    <property type="match status" value="1"/>
</dbReference>
<evidence type="ECO:0000256" key="4">
    <source>
        <dbReference type="ARBA" id="ARBA00022691"/>
    </source>
</evidence>
<evidence type="ECO:0000313" key="7">
    <source>
        <dbReference type="Proteomes" id="UP000823865"/>
    </source>
</evidence>
<dbReference type="NCBIfam" id="TIGR01934">
    <property type="entry name" value="MenG_MenH_UbiE"/>
    <property type="match status" value="1"/>
</dbReference>
<keyword evidence="1 5" id="KW-0474">Menaquinone biosynthesis</keyword>
<reference evidence="6" key="2">
    <citation type="submission" date="2021-04" db="EMBL/GenBank/DDBJ databases">
        <authorList>
            <person name="Gilroy R."/>
        </authorList>
    </citation>
    <scope>NUCLEOTIDE SEQUENCE</scope>
    <source>
        <strain evidence="6">G3-2149</strain>
    </source>
</reference>
<sequence length="244" mass="27906">MYEQEKIKPYDSEGDKRKQVEQMFDNISSTYDLLNHSLSLGIDKGWRKRAIDSLRAFNPRHMLDIATGTGDFAILAAQRLQPESLIGADISEGMMNIGRKKVQDLKLEQTISFQKEDCTNLSFPENSFDAVTVAYGVRNFDNLDLGLKEMHRVLRPDGHLLIVELCTPNRFPMKQLFQLYSRVVMPLAGRLISKDRSAYSYLPATMEAFPQGEVMQQIIYKAGFREVSFKRFTGGICTMYLARK</sequence>
<comment type="function">
    <text evidence="5">Methyltransferase required for the conversion of demethylmenaquinol (DMKH2) to menaquinol (MKH2).</text>
</comment>
<evidence type="ECO:0000256" key="3">
    <source>
        <dbReference type="ARBA" id="ARBA00022679"/>
    </source>
</evidence>
<comment type="caution">
    <text evidence="5">Lacks conserved residue(s) required for the propagation of feature annotation.</text>
</comment>
<accession>A0A9E2L5V6</accession>
<dbReference type="SUPFAM" id="SSF53335">
    <property type="entry name" value="S-adenosyl-L-methionine-dependent methyltransferases"/>
    <property type="match status" value="1"/>
</dbReference>